<sequence length="108" mass="11487">MVKNIEDLTSVFAADIERRALAARPKREGQQVRFDDTPALPSYSSAAGGAAMEESPIPSDTTHRTLASHPRAPDPARPLTQATQATLQADGEPRLRATGDVGKDQHAG</sequence>
<reference evidence="3" key="2">
    <citation type="submission" date="2024-04" db="EMBL/GenBank/DDBJ databases">
        <authorList>
            <person name="Chen Y."/>
            <person name="Shah S."/>
            <person name="Dougan E. K."/>
            <person name="Thang M."/>
            <person name="Chan C."/>
        </authorList>
    </citation>
    <scope>NUCLEOTIDE SEQUENCE [LARGE SCALE GENOMIC DNA]</scope>
</reference>
<reference evidence="2" key="1">
    <citation type="submission" date="2022-10" db="EMBL/GenBank/DDBJ databases">
        <authorList>
            <person name="Chen Y."/>
            <person name="Dougan E. K."/>
            <person name="Chan C."/>
            <person name="Rhodes N."/>
            <person name="Thang M."/>
        </authorList>
    </citation>
    <scope>NUCLEOTIDE SEQUENCE</scope>
</reference>
<feature type="region of interest" description="Disordered" evidence="1">
    <location>
        <begin position="23"/>
        <end position="108"/>
    </location>
</feature>
<evidence type="ECO:0000256" key="1">
    <source>
        <dbReference type="SAM" id="MobiDB-lite"/>
    </source>
</evidence>
<evidence type="ECO:0000313" key="2">
    <source>
        <dbReference type="EMBL" id="CAI4012595.1"/>
    </source>
</evidence>
<evidence type="ECO:0000313" key="4">
    <source>
        <dbReference type="Proteomes" id="UP001152797"/>
    </source>
</evidence>
<name>A0A9P1GGE9_9DINO</name>
<dbReference type="AlphaFoldDB" id="A0A9P1GGE9"/>
<feature type="compositionally biased region" description="Basic and acidic residues" evidence="1">
    <location>
        <begin position="23"/>
        <end position="36"/>
    </location>
</feature>
<dbReference type="EMBL" id="CAMXCT010005541">
    <property type="protein sequence ID" value="CAI4012595.1"/>
    <property type="molecule type" value="Genomic_DNA"/>
</dbReference>
<proteinExistence type="predicted"/>
<accession>A0A9P1GGE9</accession>
<protein>
    <submittedName>
        <fullName evidence="2">Uncharacterized protein</fullName>
    </submittedName>
</protein>
<organism evidence="2">
    <name type="scientific">Cladocopium goreaui</name>
    <dbReference type="NCBI Taxonomy" id="2562237"/>
    <lineage>
        <taxon>Eukaryota</taxon>
        <taxon>Sar</taxon>
        <taxon>Alveolata</taxon>
        <taxon>Dinophyceae</taxon>
        <taxon>Suessiales</taxon>
        <taxon>Symbiodiniaceae</taxon>
        <taxon>Cladocopium</taxon>
    </lineage>
</organism>
<comment type="caution">
    <text evidence="2">The sequence shown here is derived from an EMBL/GenBank/DDBJ whole genome shotgun (WGS) entry which is preliminary data.</text>
</comment>
<evidence type="ECO:0000313" key="3">
    <source>
        <dbReference type="EMBL" id="CAL1165970.1"/>
    </source>
</evidence>
<feature type="compositionally biased region" description="Basic and acidic residues" evidence="1">
    <location>
        <begin position="91"/>
        <end position="108"/>
    </location>
</feature>
<keyword evidence="4" id="KW-1185">Reference proteome</keyword>
<dbReference type="Proteomes" id="UP001152797">
    <property type="component" value="Unassembled WGS sequence"/>
</dbReference>
<dbReference type="EMBL" id="CAMXCT020005541">
    <property type="protein sequence ID" value="CAL1165970.1"/>
    <property type="molecule type" value="Genomic_DNA"/>
</dbReference>
<gene>
    <name evidence="2" type="ORF">C1SCF055_LOCUS37641</name>
</gene>
<dbReference type="EMBL" id="CAMXCT030005541">
    <property type="protein sequence ID" value="CAL4799907.1"/>
    <property type="molecule type" value="Genomic_DNA"/>
</dbReference>